<evidence type="ECO:0000259" key="9">
    <source>
        <dbReference type="Pfam" id="PF17919"/>
    </source>
</evidence>
<dbReference type="InterPro" id="IPR043128">
    <property type="entry name" value="Rev_trsase/Diguanyl_cyclase"/>
</dbReference>
<protein>
    <submittedName>
        <fullName evidence="10">Uncharacterized protein</fullName>
    </submittedName>
</protein>
<feature type="domain" description="Reverse transcriptase" evidence="8">
    <location>
        <begin position="597"/>
        <end position="667"/>
    </location>
</feature>
<feature type="coiled-coil region" evidence="6">
    <location>
        <begin position="1069"/>
        <end position="1143"/>
    </location>
</feature>
<organism evidence="10 11">
    <name type="scientific">Lolium multiflorum</name>
    <name type="common">Italian ryegrass</name>
    <name type="synonym">Lolium perenne subsp. multiflorum</name>
    <dbReference type="NCBI Taxonomy" id="4521"/>
    <lineage>
        <taxon>Eukaryota</taxon>
        <taxon>Viridiplantae</taxon>
        <taxon>Streptophyta</taxon>
        <taxon>Embryophyta</taxon>
        <taxon>Tracheophyta</taxon>
        <taxon>Spermatophyta</taxon>
        <taxon>Magnoliopsida</taxon>
        <taxon>Liliopsida</taxon>
        <taxon>Poales</taxon>
        <taxon>Poaceae</taxon>
        <taxon>BOP clade</taxon>
        <taxon>Pooideae</taxon>
        <taxon>Poodae</taxon>
        <taxon>Poeae</taxon>
        <taxon>Poeae Chloroplast Group 2 (Poeae type)</taxon>
        <taxon>Loliodinae</taxon>
        <taxon>Loliinae</taxon>
        <taxon>Lolium</taxon>
    </lineage>
</organism>
<dbReference type="SUPFAM" id="SSF56672">
    <property type="entry name" value="DNA/RNA polymerases"/>
    <property type="match status" value="1"/>
</dbReference>
<dbReference type="InterPro" id="IPR021109">
    <property type="entry name" value="Peptidase_aspartic_dom_sf"/>
</dbReference>
<dbReference type="CDD" id="cd01647">
    <property type="entry name" value="RT_LTR"/>
    <property type="match status" value="1"/>
</dbReference>
<feature type="compositionally biased region" description="Low complexity" evidence="7">
    <location>
        <begin position="282"/>
        <end position="293"/>
    </location>
</feature>
<evidence type="ECO:0000256" key="2">
    <source>
        <dbReference type="ARBA" id="ARBA00022695"/>
    </source>
</evidence>
<sequence length="1347" mass="148429">MAPPPPPPQTLDELTTKQQEDHQSMLATLTSLADENQTSRAERAEDRATLKSIADTLQKLQSNLADTSQQQRAQHMAILRLEGKGTAQLGGLGLMQPPAATSKAGETMALTDPTDRAPRLYKIDFPLFDGASDPRPWLTRCNLFFLGQRTQESDKTWLASYHLTDVAALWYGHLEAKLGQRPSRGEFQTLISNHFGPPTRANPFGELISTRRSGTVAEYSKRFLENLSRVHPISDAEERDIFTNNLGEPMKTQVEMLKPATLDAAMDLAISFEHLNTVTGASAAARSSRPPRSMTNPSAAVQESSGSQPALVFKKLTPAEMDDQRAKGLCFNCDEKFVRGHRCKRLFYIQSADDEEKPVTDAQEAKISLLAVTGIPTSDTMQVSIRVGDRDLVALLDSGSTHNFIHEELATIVGVPFSSNRRLGVTVANGDRVTCRGLLKHAAITIGKESFIVDLHAIPLGGFDVVLGTRFLKTLGPILWDFSAQWMSFWHMDHQVEWTGLGSPGRPAHVHVCDGKDLLDSLLAAFSDIFADPQGLPPPRAHDHHIHLIPGTQPVAIRPYRYPTIQKDELERQCAEMLARGLIRRSLSAFSSPVLLVRKHDGTWRFCIDYCGLNMVTIKDKFPIPVVDELLDELKGARFFTKLDLRSGYHQVRMAPEDIHKTTFRTHEGLFEFVVMASSWSDHLRHVKLVLEAMRTHKLFLKRSKCSFGEEYMAYLGHVISAEGVAMDGDKVLAVVDWPVPRTVRAVRGFLGLAGYYRKFIKGFGTIAAPLTALLKKDGFLWTDQAAAAFEALKGALTTAPVLQLPNFSVPFIVECDASGSGFGVVLHQEGGPIAYFSKTIAPRHASLAAYERELIGLVQAVRHWRPYLWGRAFVVKTDHYSLKFLLDQRHATIPQHHWVGKLLGFDFTVEYKPGRQNIVPDALSRRDVPAGHACAATGTSFDLFEALRQATHTDPTLVTFREQLESGELGQPWALVDGIVTFQQRCRGCSLAIPSDRGLGLMESCKLTRDIGSQTSGESDLPRDEGFVEPPSKKAKSGAAPPDVAASEASAPKTVPAAQDLRGVISSLEAFASQFTSLEADKVRLQKEVKSSSSKLDGAVKIAAAARQEVDSLKEELGKLKEKLKEEEASRLAAEARAAEKDDLMRQSSLALLEAANIPVAALDKIPNNSPANSVSMTLAAHQLTRELLDKGKGAMARMHSMIFPKISQDKTLGQLIDAFAVDTKEVIEIFPVPPFVDDSSGALSEEDRIQRMKDRIAQMEKDLRNTYALAAIVRKKGEIAADIERYALTELHKATESLNSNLLTIANAVGDLETLYPKVLLPANIIVDKIEKDSRVPEERETPRG</sequence>
<evidence type="ECO:0000256" key="3">
    <source>
        <dbReference type="ARBA" id="ARBA00022722"/>
    </source>
</evidence>
<dbReference type="SUPFAM" id="SSF50630">
    <property type="entry name" value="Acid proteases"/>
    <property type="match status" value="1"/>
</dbReference>
<evidence type="ECO:0000256" key="1">
    <source>
        <dbReference type="ARBA" id="ARBA00022679"/>
    </source>
</evidence>
<accession>A0AAD8U4C5</accession>
<name>A0AAD8U4C5_LOLMU</name>
<dbReference type="Gene3D" id="3.10.10.10">
    <property type="entry name" value="HIV Type 1 Reverse Transcriptase, subunit A, domain 1"/>
    <property type="match status" value="1"/>
</dbReference>
<dbReference type="GO" id="GO:0004519">
    <property type="term" value="F:endonuclease activity"/>
    <property type="evidence" value="ECO:0007669"/>
    <property type="project" value="UniProtKB-KW"/>
</dbReference>
<keyword evidence="5" id="KW-0511">Multifunctional enzyme</keyword>
<evidence type="ECO:0000259" key="8">
    <source>
        <dbReference type="Pfam" id="PF00078"/>
    </source>
</evidence>
<dbReference type="InterPro" id="IPR041577">
    <property type="entry name" value="RT_RNaseH_2"/>
</dbReference>
<feature type="domain" description="Reverse transcriptase/retrotransposon-derived protein RNase H-like" evidence="9">
    <location>
        <begin position="782"/>
        <end position="876"/>
    </location>
</feature>
<dbReference type="FunFam" id="3.30.70.270:FF:000003">
    <property type="entry name" value="Transposon Ty3-G Gag-Pol polyprotein"/>
    <property type="match status" value="1"/>
</dbReference>
<keyword evidence="1" id="KW-0808">Transferase</keyword>
<dbReference type="FunFam" id="3.30.70.270:FF:000020">
    <property type="entry name" value="Transposon Tf2-6 polyprotein-like Protein"/>
    <property type="match status" value="1"/>
</dbReference>
<dbReference type="InterPro" id="IPR050951">
    <property type="entry name" value="Retrovirus_Pol_polyprotein"/>
</dbReference>
<feature type="region of interest" description="Disordered" evidence="7">
    <location>
        <begin position="1"/>
        <end position="22"/>
    </location>
</feature>
<dbReference type="GO" id="GO:0016779">
    <property type="term" value="F:nucleotidyltransferase activity"/>
    <property type="evidence" value="ECO:0007669"/>
    <property type="project" value="UniProtKB-KW"/>
</dbReference>
<dbReference type="PANTHER" id="PTHR37984:SF5">
    <property type="entry name" value="PROTEIN NYNRIN-LIKE"/>
    <property type="match status" value="1"/>
</dbReference>
<dbReference type="Gene3D" id="2.40.70.10">
    <property type="entry name" value="Acid Proteases"/>
    <property type="match status" value="1"/>
</dbReference>
<evidence type="ECO:0000256" key="6">
    <source>
        <dbReference type="SAM" id="Coils"/>
    </source>
</evidence>
<feature type="coiled-coil region" evidence="6">
    <location>
        <begin position="1244"/>
        <end position="1271"/>
    </location>
</feature>
<evidence type="ECO:0000256" key="7">
    <source>
        <dbReference type="SAM" id="MobiDB-lite"/>
    </source>
</evidence>
<dbReference type="CDD" id="cd09274">
    <property type="entry name" value="RNase_HI_RT_Ty3"/>
    <property type="match status" value="1"/>
</dbReference>
<dbReference type="Gene3D" id="3.30.70.270">
    <property type="match status" value="3"/>
</dbReference>
<keyword evidence="11" id="KW-1185">Reference proteome</keyword>
<dbReference type="InterPro" id="IPR043502">
    <property type="entry name" value="DNA/RNA_pol_sf"/>
</dbReference>
<reference evidence="10" key="1">
    <citation type="submission" date="2023-07" db="EMBL/GenBank/DDBJ databases">
        <title>A chromosome-level genome assembly of Lolium multiflorum.</title>
        <authorList>
            <person name="Chen Y."/>
            <person name="Copetti D."/>
            <person name="Kolliker R."/>
            <person name="Studer B."/>
        </authorList>
    </citation>
    <scope>NUCLEOTIDE SEQUENCE</scope>
    <source>
        <strain evidence="10">02402/16</strain>
        <tissue evidence="10">Leaf</tissue>
    </source>
</reference>
<dbReference type="Proteomes" id="UP001231189">
    <property type="component" value="Unassembled WGS sequence"/>
</dbReference>
<evidence type="ECO:0000313" key="11">
    <source>
        <dbReference type="Proteomes" id="UP001231189"/>
    </source>
</evidence>
<keyword evidence="4" id="KW-0378">Hydrolase</keyword>
<dbReference type="Pfam" id="PF08284">
    <property type="entry name" value="RVP_2"/>
    <property type="match status" value="1"/>
</dbReference>
<feature type="region of interest" description="Disordered" evidence="7">
    <location>
        <begin position="1012"/>
        <end position="1053"/>
    </location>
</feature>
<evidence type="ECO:0000256" key="4">
    <source>
        <dbReference type="ARBA" id="ARBA00022759"/>
    </source>
</evidence>
<keyword evidence="6" id="KW-0175">Coiled coil</keyword>
<comment type="caution">
    <text evidence="10">The sequence shown here is derived from an EMBL/GenBank/DDBJ whole genome shotgun (WGS) entry which is preliminary data.</text>
</comment>
<dbReference type="PANTHER" id="PTHR37984">
    <property type="entry name" value="PROTEIN CBG26694"/>
    <property type="match status" value="1"/>
</dbReference>
<dbReference type="CDD" id="cd00303">
    <property type="entry name" value="retropepsin_like"/>
    <property type="match status" value="1"/>
</dbReference>
<dbReference type="InterPro" id="IPR000477">
    <property type="entry name" value="RT_dom"/>
</dbReference>
<evidence type="ECO:0000256" key="5">
    <source>
        <dbReference type="ARBA" id="ARBA00023268"/>
    </source>
</evidence>
<dbReference type="EMBL" id="JAUUTY010000001">
    <property type="protein sequence ID" value="KAK1697497.1"/>
    <property type="molecule type" value="Genomic_DNA"/>
</dbReference>
<feature type="compositionally biased region" description="Polar residues" evidence="7">
    <location>
        <begin position="294"/>
        <end position="307"/>
    </location>
</feature>
<dbReference type="Pfam" id="PF00078">
    <property type="entry name" value="RVT_1"/>
    <property type="match status" value="1"/>
</dbReference>
<gene>
    <name evidence="10" type="ORF">QYE76_014194</name>
</gene>
<keyword evidence="2" id="KW-0548">Nucleotidyltransferase</keyword>
<dbReference type="Pfam" id="PF17919">
    <property type="entry name" value="RT_RNaseH_2"/>
    <property type="match status" value="1"/>
</dbReference>
<evidence type="ECO:0000313" key="10">
    <source>
        <dbReference type="EMBL" id="KAK1697497.1"/>
    </source>
</evidence>
<keyword evidence="3" id="KW-0540">Nuclease</keyword>
<feature type="region of interest" description="Disordered" evidence="7">
    <location>
        <begin position="282"/>
        <end position="307"/>
    </location>
</feature>
<keyword evidence="4" id="KW-0255">Endonuclease</keyword>
<proteinExistence type="predicted"/>